<keyword evidence="1" id="KW-0732">Signal</keyword>
<evidence type="ECO:0008006" key="4">
    <source>
        <dbReference type="Google" id="ProtNLM"/>
    </source>
</evidence>
<protein>
    <recommendedName>
        <fullName evidence="4">Secreted protein</fullName>
    </recommendedName>
</protein>
<accession>A0A6A6UDF9</accession>
<organism evidence="2 3">
    <name type="scientific">Microthyrium microscopicum</name>
    <dbReference type="NCBI Taxonomy" id="703497"/>
    <lineage>
        <taxon>Eukaryota</taxon>
        <taxon>Fungi</taxon>
        <taxon>Dikarya</taxon>
        <taxon>Ascomycota</taxon>
        <taxon>Pezizomycotina</taxon>
        <taxon>Dothideomycetes</taxon>
        <taxon>Dothideomycetes incertae sedis</taxon>
        <taxon>Microthyriales</taxon>
        <taxon>Microthyriaceae</taxon>
        <taxon>Microthyrium</taxon>
    </lineage>
</organism>
<sequence>MVAMLTTISLSLPALHILCERGRSPVTQYIVSALCINHCSSFFNRAVYKPSRSQLVGHWHLYPLVGSTILL</sequence>
<dbReference type="EMBL" id="MU004235">
    <property type="protein sequence ID" value="KAF2668944.1"/>
    <property type="molecule type" value="Genomic_DNA"/>
</dbReference>
<evidence type="ECO:0000313" key="3">
    <source>
        <dbReference type="Proteomes" id="UP000799302"/>
    </source>
</evidence>
<dbReference type="AlphaFoldDB" id="A0A6A6UDF9"/>
<evidence type="ECO:0000256" key="1">
    <source>
        <dbReference type="SAM" id="SignalP"/>
    </source>
</evidence>
<proteinExistence type="predicted"/>
<name>A0A6A6UDF9_9PEZI</name>
<feature type="signal peptide" evidence="1">
    <location>
        <begin position="1"/>
        <end position="19"/>
    </location>
</feature>
<dbReference type="Proteomes" id="UP000799302">
    <property type="component" value="Unassembled WGS sequence"/>
</dbReference>
<feature type="chain" id="PRO_5025592186" description="Secreted protein" evidence="1">
    <location>
        <begin position="20"/>
        <end position="71"/>
    </location>
</feature>
<evidence type="ECO:0000313" key="2">
    <source>
        <dbReference type="EMBL" id="KAF2668944.1"/>
    </source>
</evidence>
<keyword evidence="3" id="KW-1185">Reference proteome</keyword>
<reference evidence="2" key="1">
    <citation type="journal article" date="2020" name="Stud. Mycol.">
        <title>101 Dothideomycetes genomes: a test case for predicting lifestyles and emergence of pathogens.</title>
        <authorList>
            <person name="Haridas S."/>
            <person name="Albert R."/>
            <person name="Binder M."/>
            <person name="Bloem J."/>
            <person name="Labutti K."/>
            <person name="Salamov A."/>
            <person name="Andreopoulos B."/>
            <person name="Baker S."/>
            <person name="Barry K."/>
            <person name="Bills G."/>
            <person name="Bluhm B."/>
            <person name="Cannon C."/>
            <person name="Castanera R."/>
            <person name="Culley D."/>
            <person name="Daum C."/>
            <person name="Ezra D."/>
            <person name="Gonzalez J."/>
            <person name="Henrissat B."/>
            <person name="Kuo A."/>
            <person name="Liang C."/>
            <person name="Lipzen A."/>
            <person name="Lutzoni F."/>
            <person name="Magnuson J."/>
            <person name="Mondo S."/>
            <person name="Nolan M."/>
            <person name="Ohm R."/>
            <person name="Pangilinan J."/>
            <person name="Park H.-J."/>
            <person name="Ramirez L."/>
            <person name="Alfaro M."/>
            <person name="Sun H."/>
            <person name="Tritt A."/>
            <person name="Yoshinaga Y."/>
            <person name="Zwiers L.-H."/>
            <person name="Turgeon B."/>
            <person name="Goodwin S."/>
            <person name="Spatafora J."/>
            <person name="Crous P."/>
            <person name="Grigoriev I."/>
        </authorList>
    </citation>
    <scope>NUCLEOTIDE SEQUENCE</scope>
    <source>
        <strain evidence="2">CBS 115976</strain>
    </source>
</reference>
<gene>
    <name evidence="2" type="ORF">BT63DRAFT_424668</name>
</gene>